<dbReference type="KEGG" id="wcp:H9Q76_07840"/>
<keyword evidence="2 3" id="KW-0378">Hydrolase</keyword>
<dbReference type="PROSITE" id="PS51770">
    <property type="entry name" value="HOTDOG_ACOT"/>
    <property type="match status" value="1"/>
</dbReference>
<evidence type="ECO:0000259" key="4">
    <source>
        <dbReference type="PROSITE" id="PS51770"/>
    </source>
</evidence>
<keyword evidence="6" id="KW-1185">Reference proteome</keyword>
<evidence type="ECO:0000313" key="5">
    <source>
        <dbReference type="EMBL" id="QNL98666.1"/>
    </source>
</evidence>
<comment type="similarity">
    <text evidence="1">Belongs to the acyl coenzyme A hydrolase family.</text>
</comment>
<sequence length="160" mass="18465">MEEQIKEKRVADSLTEQFHEIRPEHLNGADVMFGGILMGWIDEVAGLTAMRHSEGHVLTASVDNLTFLRSLRQHDIVVLIGRVTYVGNSSMEIRVDSYLEKIDGMRYPVNRAYLTLVALDEDNKPRRVPRLKLETVVEEAEWETGKKRSELRKQRKKEGF</sequence>
<proteinExistence type="inferred from homology"/>
<dbReference type="GO" id="GO:0005737">
    <property type="term" value="C:cytoplasm"/>
    <property type="evidence" value="ECO:0007669"/>
    <property type="project" value="TreeGrafter"/>
</dbReference>
<dbReference type="GO" id="GO:0052816">
    <property type="term" value="F:long-chain fatty acyl-CoA hydrolase activity"/>
    <property type="evidence" value="ECO:0007669"/>
    <property type="project" value="TreeGrafter"/>
</dbReference>
<name>A0A7G9FJD5_9FIRM</name>
<evidence type="ECO:0000256" key="3">
    <source>
        <dbReference type="PROSITE-ProRule" id="PRU01106"/>
    </source>
</evidence>
<dbReference type="SUPFAM" id="SSF54637">
    <property type="entry name" value="Thioesterase/thiol ester dehydrase-isomerase"/>
    <property type="match status" value="1"/>
</dbReference>
<evidence type="ECO:0000256" key="2">
    <source>
        <dbReference type="ARBA" id="ARBA00022801"/>
    </source>
</evidence>
<dbReference type="Gene3D" id="3.10.129.10">
    <property type="entry name" value="Hotdog Thioesterase"/>
    <property type="match status" value="1"/>
</dbReference>
<evidence type="ECO:0000256" key="1">
    <source>
        <dbReference type="ARBA" id="ARBA00010458"/>
    </source>
</evidence>
<accession>A0A7G9FJD5</accession>
<dbReference type="CDD" id="cd03442">
    <property type="entry name" value="BFIT_BACH"/>
    <property type="match status" value="1"/>
</dbReference>
<dbReference type="InterPro" id="IPR029069">
    <property type="entry name" value="HotDog_dom_sf"/>
</dbReference>
<protein>
    <submittedName>
        <fullName evidence="5">Acyl-CoA thioesterase</fullName>
    </submittedName>
</protein>
<dbReference type="AlphaFoldDB" id="A0A7G9FJD5"/>
<dbReference type="InterPro" id="IPR040170">
    <property type="entry name" value="Cytosol_ACT"/>
</dbReference>
<dbReference type="EMBL" id="CP060632">
    <property type="protein sequence ID" value="QNL98666.1"/>
    <property type="molecule type" value="Genomic_DNA"/>
</dbReference>
<evidence type="ECO:0000313" key="6">
    <source>
        <dbReference type="Proteomes" id="UP000515819"/>
    </source>
</evidence>
<dbReference type="Pfam" id="PF03061">
    <property type="entry name" value="4HBT"/>
    <property type="match status" value="1"/>
</dbReference>
<dbReference type="InterPro" id="IPR006683">
    <property type="entry name" value="Thioestr_dom"/>
</dbReference>
<feature type="domain" description="HotDog ACOT-type" evidence="4">
    <location>
        <begin position="11"/>
        <end position="122"/>
    </location>
</feature>
<organism evidence="5 6">
    <name type="scientific">Wujia chipingensis</name>
    <dbReference type="NCBI Taxonomy" id="2763670"/>
    <lineage>
        <taxon>Bacteria</taxon>
        <taxon>Bacillati</taxon>
        <taxon>Bacillota</taxon>
        <taxon>Clostridia</taxon>
        <taxon>Lachnospirales</taxon>
        <taxon>Lachnospiraceae</taxon>
        <taxon>Wujia</taxon>
    </lineage>
</organism>
<reference evidence="5 6" key="1">
    <citation type="submission" date="2020-08" db="EMBL/GenBank/DDBJ databases">
        <authorList>
            <person name="Liu C."/>
            <person name="Sun Q."/>
        </authorList>
    </citation>
    <scope>NUCLEOTIDE SEQUENCE [LARGE SCALE GENOMIC DNA]</scope>
    <source>
        <strain evidence="5 6">NSJ-4</strain>
    </source>
</reference>
<dbReference type="GO" id="GO:0006637">
    <property type="term" value="P:acyl-CoA metabolic process"/>
    <property type="evidence" value="ECO:0007669"/>
    <property type="project" value="TreeGrafter"/>
</dbReference>
<dbReference type="PANTHER" id="PTHR11049">
    <property type="entry name" value="ACYL COENZYME A THIOESTER HYDROLASE"/>
    <property type="match status" value="1"/>
</dbReference>
<gene>
    <name evidence="5" type="ORF">H9Q76_07840</name>
</gene>
<dbReference type="RefSeq" id="WP_227573512.1">
    <property type="nucleotide sequence ID" value="NZ_CP060632.1"/>
</dbReference>
<dbReference type="Proteomes" id="UP000515819">
    <property type="component" value="Chromosome"/>
</dbReference>
<dbReference type="InterPro" id="IPR033120">
    <property type="entry name" value="HOTDOG_ACOT"/>
</dbReference>